<dbReference type="GO" id="GO:0007018">
    <property type="term" value="P:microtubule-based movement"/>
    <property type="evidence" value="ECO:0007669"/>
    <property type="project" value="InterPro"/>
</dbReference>
<name>A0A8J8NAS3_HALGN</name>
<keyword evidence="2 10" id="KW-0813">Transport</keyword>
<dbReference type="Proteomes" id="UP000785679">
    <property type="component" value="Unassembled WGS sequence"/>
</dbReference>
<keyword evidence="11" id="KW-0175">Coiled coil</keyword>
<gene>
    <name evidence="12" type="ORF">FGO68_gene11094</name>
</gene>
<evidence type="ECO:0000256" key="2">
    <source>
        <dbReference type="ARBA" id="ARBA00022448"/>
    </source>
</evidence>
<dbReference type="InterPro" id="IPR008467">
    <property type="entry name" value="Dynein1_light_intermed_chain"/>
</dbReference>
<dbReference type="GO" id="GO:0045504">
    <property type="term" value="F:dynein heavy chain binding"/>
    <property type="evidence" value="ECO:0007669"/>
    <property type="project" value="TreeGrafter"/>
</dbReference>
<feature type="coiled-coil region" evidence="11">
    <location>
        <begin position="99"/>
        <end position="126"/>
    </location>
</feature>
<evidence type="ECO:0000256" key="5">
    <source>
        <dbReference type="ARBA" id="ARBA00022741"/>
    </source>
</evidence>
<dbReference type="PANTHER" id="PTHR12688">
    <property type="entry name" value="DYNEIN LIGHT INTERMEDIATE CHAIN"/>
    <property type="match status" value="1"/>
</dbReference>
<evidence type="ECO:0000313" key="12">
    <source>
        <dbReference type="EMBL" id="TNV71249.1"/>
    </source>
</evidence>
<keyword evidence="7 10" id="KW-0243">Dynein</keyword>
<evidence type="ECO:0000256" key="7">
    <source>
        <dbReference type="ARBA" id="ARBA00023017"/>
    </source>
</evidence>
<evidence type="ECO:0000256" key="8">
    <source>
        <dbReference type="ARBA" id="ARBA00023175"/>
    </source>
</evidence>
<keyword evidence="6 10" id="KW-0067">ATP-binding</keyword>
<evidence type="ECO:0000256" key="10">
    <source>
        <dbReference type="RuleBase" id="RU366047"/>
    </source>
</evidence>
<organism evidence="12 13">
    <name type="scientific">Halteria grandinella</name>
    <dbReference type="NCBI Taxonomy" id="5974"/>
    <lineage>
        <taxon>Eukaryota</taxon>
        <taxon>Sar</taxon>
        <taxon>Alveolata</taxon>
        <taxon>Ciliophora</taxon>
        <taxon>Intramacronucleata</taxon>
        <taxon>Spirotrichea</taxon>
        <taxon>Stichotrichia</taxon>
        <taxon>Sporadotrichida</taxon>
        <taxon>Halteriidae</taxon>
        <taxon>Halteria</taxon>
    </lineage>
</organism>
<comment type="caution">
    <text evidence="12">The sequence shown here is derived from an EMBL/GenBank/DDBJ whole genome shotgun (WGS) entry which is preliminary data.</text>
</comment>
<dbReference type="EMBL" id="RRYP01030168">
    <property type="protein sequence ID" value="TNV71249.1"/>
    <property type="molecule type" value="Genomic_DNA"/>
</dbReference>
<protein>
    <recommendedName>
        <fullName evidence="10">Dynein light intermediate chain</fullName>
    </recommendedName>
</protein>
<dbReference type="GO" id="GO:0000226">
    <property type="term" value="P:microtubule cytoskeleton organization"/>
    <property type="evidence" value="ECO:0007669"/>
    <property type="project" value="TreeGrafter"/>
</dbReference>
<dbReference type="GO" id="GO:0005874">
    <property type="term" value="C:microtubule"/>
    <property type="evidence" value="ECO:0007669"/>
    <property type="project" value="UniProtKB-KW"/>
</dbReference>
<comment type="subcellular location">
    <subcellularLocation>
        <location evidence="1 10">Cytoplasm</location>
        <location evidence="1 10">Cytoskeleton</location>
    </subcellularLocation>
</comment>
<dbReference type="Pfam" id="PF05783">
    <property type="entry name" value="DLIC"/>
    <property type="match status" value="1"/>
</dbReference>
<keyword evidence="13" id="KW-1185">Reference proteome</keyword>
<accession>A0A8J8NAS3</accession>
<evidence type="ECO:0000256" key="11">
    <source>
        <dbReference type="SAM" id="Coils"/>
    </source>
</evidence>
<dbReference type="GO" id="GO:0005813">
    <property type="term" value="C:centrosome"/>
    <property type="evidence" value="ECO:0007669"/>
    <property type="project" value="TreeGrafter"/>
</dbReference>
<keyword evidence="4 10" id="KW-0493">Microtubule</keyword>
<keyword evidence="3 10" id="KW-0963">Cytoplasm</keyword>
<dbReference type="AlphaFoldDB" id="A0A8J8NAS3"/>
<dbReference type="GO" id="GO:0005868">
    <property type="term" value="C:cytoplasmic dynein complex"/>
    <property type="evidence" value="ECO:0007669"/>
    <property type="project" value="UniProtKB-UniRule"/>
</dbReference>
<evidence type="ECO:0000256" key="4">
    <source>
        <dbReference type="ARBA" id="ARBA00022701"/>
    </source>
</evidence>
<comment type="function">
    <text evidence="10">Acts as one of several non-catalytic accessory components of the cytoplasmic dynein 1 complex that are thought to be involved in linking dynein to cargos and to adapter proteins that regulate dynein function. Cytoplasmic dynein 1 acts as a motor for the intracellular retrograde motility of vesicles and organelles along microtubules. May play a role in binding dynein to membranous organelles or chromosomes.</text>
</comment>
<comment type="subunit">
    <text evidence="10">Homodimer. The cytoplasmic dynein 1 complex consists of two catalytic heavy chains (HCs) and a number of non-catalytic subunits presented by intermediate chains (ICs).</text>
</comment>
<comment type="similarity">
    <text evidence="10">Belongs to the dynein light intermediate chain family.</text>
</comment>
<keyword evidence="8 10" id="KW-0505">Motor protein</keyword>
<keyword evidence="9 10" id="KW-0206">Cytoskeleton</keyword>
<evidence type="ECO:0000313" key="13">
    <source>
        <dbReference type="Proteomes" id="UP000785679"/>
    </source>
</evidence>
<evidence type="ECO:0000256" key="3">
    <source>
        <dbReference type="ARBA" id="ARBA00022490"/>
    </source>
</evidence>
<evidence type="ECO:0000256" key="9">
    <source>
        <dbReference type="ARBA" id="ARBA00023212"/>
    </source>
</evidence>
<evidence type="ECO:0000256" key="1">
    <source>
        <dbReference type="ARBA" id="ARBA00004245"/>
    </source>
</evidence>
<keyword evidence="5 10" id="KW-0547">Nucleotide-binding</keyword>
<reference evidence="12" key="1">
    <citation type="submission" date="2019-06" db="EMBL/GenBank/DDBJ databases">
        <authorList>
            <person name="Zheng W."/>
        </authorList>
    </citation>
    <scope>NUCLEOTIDE SEQUENCE</scope>
    <source>
        <strain evidence="12">QDHG01</strain>
    </source>
</reference>
<proteinExistence type="inferred from homology"/>
<dbReference type="PANTHER" id="PTHR12688:SF0">
    <property type="entry name" value="DYNEIN LIGHT INTERMEDIATE CHAIN"/>
    <property type="match status" value="1"/>
</dbReference>
<evidence type="ECO:0000256" key="6">
    <source>
        <dbReference type="ARBA" id="ARBA00022840"/>
    </source>
</evidence>
<dbReference type="InterPro" id="IPR022780">
    <property type="entry name" value="Dynein_light_int_chain"/>
</dbReference>
<dbReference type="OrthoDB" id="27603at2759"/>
<sequence>MLWQKCQKQSNVLLYIQLGTLRTKFTTPIIDYTYLNLIDLRDPDYTTNARLNVYILEEESQRYLLPRILNHKNIRNTFVVISLDLQEPWTFMEDLDRWVSVLQDLLAELKLNLQELEDMKSNSIFEMVTSFKICW</sequence>
<dbReference type="GO" id="GO:0005524">
    <property type="term" value="F:ATP binding"/>
    <property type="evidence" value="ECO:0007669"/>
    <property type="project" value="UniProtKB-KW"/>
</dbReference>